<dbReference type="InterPro" id="IPR013786">
    <property type="entry name" value="AcylCoA_DH/ox_N"/>
</dbReference>
<dbReference type="InParanoid" id="F2UPH7"/>
<evidence type="ECO:0000256" key="12">
    <source>
        <dbReference type="ARBA" id="ARBA00023136"/>
    </source>
</evidence>
<dbReference type="Gene3D" id="1.10.540.10">
    <property type="entry name" value="Acyl-CoA dehydrogenase/oxidase, N-terminal domain"/>
    <property type="match status" value="1"/>
</dbReference>
<organism evidence="27">
    <name type="scientific">Salpingoeca rosetta (strain ATCC 50818 / BSB-021)</name>
    <dbReference type="NCBI Taxonomy" id="946362"/>
    <lineage>
        <taxon>Eukaryota</taxon>
        <taxon>Choanoflagellata</taxon>
        <taxon>Craspedida</taxon>
        <taxon>Salpingoecidae</taxon>
        <taxon>Salpingoeca</taxon>
    </lineage>
</organism>
<dbReference type="Pfam" id="PF00441">
    <property type="entry name" value="Acyl-CoA_dh_1"/>
    <property type="match status" value="1"/>
</dbReference>
<evidence type="ECO:0000256" key="10">
    <source>
        <dbReference type="ARBA" id="ARBA00023002"/>
    </source>
</evidence>
<evidence type="ECO:0000256" key="15">
    <source>
        <dbReference type="ARBA" id="ARBA00046026"/>
    </source>
</evidence>
<dbReference type="Pfam" id="PF02770">
    <property type="entry name" value="Acyl-CoA_dh_M"/>
    <property type="match status" value="1"/>
</dbReference>
<comment type="subunit">
    <text evidence="6">Homodimer.</text>
</comment>
<feature type="domain" description="Aminoglycoside phosphotransferase" evidence="23">
    <location>
        <begin position="36"/>
        <end position="262"/>
    </location>
</feature>
<feature type="domain" description="Acyl-CoA dehydrogenase/oxidase C-terminal" evidence="22">
    <location>
        <begin position="602"/>
        <end position="749"/>
    </location>
</feature>
<dbReference type="RefSeq" id="XP_004989013.1">
    <property type="nucleotide sequence ID" value="XM_004988956.1"/>
</dbReference>
<proteinExistence type="inferred from homology"/>
<reference evidence="26" key="1">
    <citation type="submission" date="2009-08" db="EMBL/GenBank/DDBJ databases">
        <title>Annotation of Salpingoeca rosetta.</title>
        <authorList>
            <consortium name="The Broad Institute Genome Sequencing Platform"/>
            <person name="Russ C."/>
            <person name="Cuomo C."/>
            <person name="Burger G."/>
            <person name="Gray M.W."/>
            <person name="Holland P.W.H."/>
            <person name="King N."/>
            <person name="Lang F.B.F."/>
            <person name="Roger A.J."/>
            <person name="Ruiz-Trillo I."/>
            <person name="Young S.K."/>
            <person name="Zeng Q."/>
            <person name="Gargeya S."/>
            <person name="Alvarado L."/>
            <person name="Berlin A."/>
            <person name="Chapman S.B."/>
            <person name="Chen Z."/>
            <person name="Freedman E."/>
            <person name="Gellesch M."/>
            <person name="Goldberg J."/>
            <person name="Griggs A."/>
            <person name="Gujja S."/>
            <person name="Heilman E."/>
            <person name="Heiman D."/>
            <person name="Howarth C."/>
            <person name="Mehta T."/>
            <person name="Neiman D."/>
            <person name="Pearson M."/>
            <person name="Roberts A."/>
            <person name="Saif S."/>
            <person name="Shea T."/>
            <person name="Shenoy N."/>
            <person name="Sisk P."/>
            <person name="Stolte C."/>
            <person name="Sykes S."/>
            <person name="White J."/>
            <person name="Yandava C."/>
            <person name="Haas B."/>
            <person name="Nusbaum C."/>
            <person name="Birren B."/>
        </authorList>
    </citation>
    <scope>NUCLEOTIDE SEQUENCE [LARGE SCALE GENOMIC DNA]</scope>
    <source>
        <strain evidence="26">ATCC 50818</strain>
    </source>
</reference>
<evidence type="ECO:0000256" key="13">
    <source>
        <dbReference type="ARBA" id="ARBA00023140"/>
    </source>
</evidence>
<dbReference type="InterPro" id="IPR009075">
    <property type="entry name" value="AcylCo_DH/oxidase_C"/>
</dbReference>
<name>F2UPH7_SALR5</name>
<accession>F2UPH7</accession>
<comment type="similarity">
    <text evidence="5">Belongs to the acyl-CoA dehydrogenase family.</text>
</comment>
<dbReference type="InterPro" id="IPR002575">
    <property type="entry name" value="Aminoglycoside_PTrfase"/>
</dbReference>
<dbReference type="GO" id="GO:0050660">
    <property type="term" value="F:flavin adenine dinucleotide binding"/>
    <property type="evidence" value="ECO:0007669"/>
    <property type="project" value="InterPro"/>
</dbReference>
<dbReference type="FunCoup" id="F2UPH7">
    <property type="interactions" value="720"/>
</dbReference>
<dbReference type="InterPro" id="IPR050741">
    <property type="entry name" value="Acyl-CoA_dehydrogenase"/>
</dbReference>
<comment type="catalytic activity">
    <reaction evidence="21">
        <text>eicosanoyl-CoA + oxidized [electron-transfer flavoprotein] + H(+) = (2E)-eicosenoyl-CoA + reduced [electron-transfer flavoprotein]</text>
        <dbReference type="Rhea" id="RHEA:47236"/>
        <dbReference type="Rhea" id="RHEA-COMP:10685"/>
        <dbReference type="Rhea" id="RHEA-COMP:10686"/>
        <dbReference type="ChEBI" id="CHEBI:15378"/>
        <dbReference type="ChEBI" id="CHEBI:57380"/>
        <dbReference type="ChEBI" id="CHEBI:57692"/>
        <dbReference type="ChEBI" id="CHEBI:58307"/>
        <dbReference type="ChEBI" id="CHEBI:74691"/>
    </reaction>
    <physiologicalReaction direction="left-to-right" evidence="21">
        <dbReference type="Rhea" id="RHEA:47237"/>
    </physiologicalReaction>
</comment>
<dbReference type="Proteomes" id="UP000007799">
    <property type="component" value="Unassembled WGS sequence"/>
</dbReference>
<keyword evidence="8" id="KW-0274">FAD</keyword>
<dbReference type="InterPro" id="IPR009100">
    <property type="entry name" value="AcylCoA_DH/oxidase_NM_dom_sf"/>
</dbReference>
<evidence type="ECO:0000256" key="16">
    <source>
        <dbReference type="ARBA" id="ARBA00047443"/>
    </source>
</evidence>
<evidence type="ECO:0000313" key="26">
    <source>
        <dbReference type="EMBL" id="EGD79532.1"/>
    </source>
</evidence>
<dbReference type="Gene3D" id="3.90.1200.10">
    <property type="match status" value="1"/>
</dbReference>
<keyword evidence="26" id="KW-0418">Kinase</keyword>
<dbReference type="KEGG" id="sre:PTSG_10102"/>
<evidence type="ECO:0000259" key="24">
    <source>
        <dbReference type="Pfam" id="PF02770"/>
    </source>
</evidence>
<dbReference type="Gene3D" id="2.40.110.10">
    <property type="entry name" value="Butyryl-CoA Dehydrogenase, subunit A, domain 2"/>
    <property type="match status" value="1"/>
</dbReference>
<keyword evidence="26" id="KW-0723">Serine/threonine-protein kinase</keyword>
<dbReference type="GO" id="GO:0033539">
    <property type="term" value="P:fatty acid beta-oxidation using acyl-CoA dehydrogenase"/>
    <property type="evidence" value="ECO:0007669"/>
    <property type="project" value="TreeGrafter"/>
</dbReference>
<keyword evidence="11" id="KW-0443">Lipid metabolism</keyword>
<comment type="catalytic activity">
    <reaction evidence="20">
        <text>hexacosanoyl-CoA + oxidized [electron-transfer flavoprotein] + H(+) = (2E)-hexacosenoyl-CoA + reduced [electron-transfer flavoprotein]</text>
        <dbReference type="Rhea" id="RHEA:48216"/>
        <dbReference type="Rhea" id="RHEA-COMP:10685"/>
        <dbReference type="Rhea" id="RHEA-COMP:10686"/>
        <dbReference type="ChEBI" id="CHEBI:15378"/>
        <dbReference type="ChEBI" id="CHEBI:57692"/>
        <dbReference type="ChEBI" id="CHEBI:58307"/>
        <dbReference type="ChEBI" id="CHEBI:64868"/>
        <dbReference type="ChEBI" id="CHEBI:74281"/>
    </reaction>
    <physiologicalReaction direction="left-to-right" evidence="20">
        <dbReference type="Rhea" id="RHEA:48217"/>
    </physiologicalReaction>
</comment>
<dbReference type="GO" id="GO:0003995">
    <property type="term" value="F:acyl-CoA dehydrogenase activity"/>
    <property type="evidence" value="ECO:0007669"/>
    <property type="project" value="TreeGrafter"/>
</dbReference>
<comment type="catalytic activity">
    <reaction evidence="19">
        <text>tricosanoyl-CoA + oxidized [electron-transfer flavoprotein] + H(+) = (2E)-tricosenoyl-CoA + reduced [electron-transfer flavoprotein]</text>
        <dbReference type="Rhea" id="RHEA:48220"/>
        <dbReference type="Rhea" id="RHEA-COMP:10685"/>
        <dbReference type="Rhea" id="RHEA-COMP:10686"/>
        <dbReference type="ChEBI" id="CHEBI:15378"/>
        <dbReference type="ChEBI" id="CHEBI:57692"/>
        <dbReference type="ChEBI" id="CHEBI:58307"/>
        <dbReference type="ChEBI" id="CHEBI:90118"/>
        <dbReference type="ChEBI" id="CHEBI:90119"/>
    </reaction>
    <physiologicalReaction direction="left-to-right" evidence="19">
        <dbReference type="Rhea" id="RHEA:48221"/>
    </physiologicalReaction>
</comment>
<dbReference type="Gene3D" id="3.30.200.20">
    <property type="entry name" value="Phosphorylase Kinase, domain 1"/>
    <property type="match status" value="1"/>
</dbReference>
<dbReference type="InterPro" id="IPR046373">
    <property type="entry name" value="Acyl-CoA_Oxase/DH_mid-dom_sf"/>
</dbReference>
<protein>
    <recommendedName>
        <fullName evidence="14">Acyl-CoA dehydrogenase family member 11</fullName>
    </recommendedName>
</protein>
<evidence type="ECO:0000256" key="19">
    <source>
        <dbReference type="ARBA" id="ARBA00048395"/>
    </source>
</evidence>
<dbReference type="InterPro" id="IPR006091">
    <property type="entry name" value="Acyl-CoA_Oxase/DH_mid-dom"/>
</dbReference>
<dbReference type="OrthoDB" id="434771at2759"/>
<evidence type="ECO:0000256" key="7">
    <source>
        <dbReference type="ARBA" id="ARBA00022630"/>
    </source>
</evidence>
<dbReference type="GO" id="GO:0031966">
    <property type="term" value="C:mitochondrial membrane"/>
    <property type="evidence" value="ECO:0007669"/>
    <property type="project" value="UniProtKB-SubCell"/>
</dbReference>
<evidence type="ECO:0000256" key="8">
    <source>
        <dbReference type="ARBA" id="ARBA00022827"/>
    </source>
</evidence>
<keyword evidence="27" id="KW-1185">Reference proteome</keyword>
<dbReference type="OMA" id="AIAMIKI"/>
<dbReference type="InterPro" id="IPR011009">
    <property type="entry name" value="Kinase-like_dom_sf"/>
</dbReference>
<dbReference type="InterPro" id="IPR036250">
    <property type="entry name" value="AcylCo_DH-like_C"/>
</dbReference>
<comment type="catalytic activity">
    <reaction evidence="18">
        <text>tetracosanoyl-CoA + oxidized [electron-transfer flavoprotein] + H(+) = (2E)-tetracosenoyl-CoA + reduced [electron-transfer flavoprotein]</text>
        <dbReference type="Rhea" id="RHEA:47232"/>
        <dbReference type="Rhea" id="RHEA-COMP:10685"/>
        <dbReference type="Rhea" id="RHEA-COMP:10686"/>
        <dbReference type="ChEBI" id="CHEBI:15378"/>
        <dbReference type="ChEBI" id="CHEBI:57692"/>
        <dbReference type="ChEBI" id="CHEBI:58307"/>
        <dbReference type="ChEBI" id="CHEBI:65052"/>
        <dbReference type="ChEBI" id="CHEBI:74693"/>
    </reaction>
    <physiologicalReaction direction="left-to-right" evidence="18">
        <dbReference type="Rhea" id="RHEA:47233"/>
    </physiologicalReaction>
</comment>
<evidence type="ECO:0000256" key="6">
    <source>
        <dbReference type="ARBA" id="ARBA00011738"/>
    </source>
</evidence>
<feature type="domain" description="Acyl-CoA oxidase/dehydrogenase middle" evidence="24">
    <location>
        <begin position="486"/>
        <end position="586"/>
    </location>
</feature>
<dbReference type="PANTHER" id="PTHR48083:SF13">
    <property type="entry name" value="ACYL-COA DEHYDROGENASE FAMILY MEMBER 11"/>
    <property type="match status" value="1"/>
</dbReference>
<dbReference type="PANTHER" id="PTHR48083">
    <property type="entry name" value="MEDIUM-CHAIN SPECIFIC ACYL-COA DEHYDROGENASE, MITOCHONDRIAL-RELATED"/>
    <property type="match status" value="1"/>
</dbReference>
<dbReference type="GO" id="GO:0005777">
    <property type="term" value="C:peroxisome"/>
    <property type="evidence" value="ECO:0007669"/>
    <property type="project" value="UniProtKB-SubCell"/>
</dbReference>
<evidence type="ECO:0000256" key="20">
    <source>
        <dbReference type="ARBA" id="ARBA00048399"/>
    </source>
</evidence>
<evidence type="ECO:0000256" key="17">
    <source>
        <dbReference type="ARBA" id="ARBA00048020"/>
    </source>
</evidence>
<comment type="function">
    <text evidence="15">Acyl-CoA dehydrogenase, that exhibits maximal activity towards saturated C22-CoA. Probably participates in beta-oxydation and energy production but could also play a role in the metabolism of specific fatty acids to control fatty acids composition of cellular lipids in brain.</text>
</comment>
<evidence type="ECO:0000256" key="3">
    <source>
        <dbReference type="ARBA" id="ARBA00004325"/>
    </source>
</evidence>
<dbReference type="SUPFAM" id="SSF56645">
    <property type="entry name" value="Acyl-CoA dehydrogenase NM domain-like"/>
    <property type="match status" value="1"/>
</dbReference>
<evidence type="ECO:0000259" key="23">
    <source>
        <dbReference type="Pfam" id="PF01636"/>
    </source>
</evidence>
<keyword evidence="7" id="KW-0285">Flavoprotein</keyword>
<evidence type="ECO:0000313" key="27">
    <source>
        <dbReference type="Proteomes" id="UP000007799"/>
    </source>
</evidence>
<evidence type="ECO:0000256" key="18">
    <source>
        <dbReference type="ARBA" id="ARBA00048086"/>
    </source>
</evidence>
<dbReference type="InterPro" id="IPR041726">
    <property type="entry name" value="ACAD10_11_N"/>
</dbReference>
<dbReference type="STRING" id="946362.F2UPH7"/>
<evidence type="ECO:0000259" key="22">
    <source>
        <dbReference type="Pfam" id="PF00441"/>
    </source>
</evidence>
<dbReference type="CDD" id="cd05154">
    <property type="entry name" value="ACAD10_11_N-like"/>
    <property type="match status" value="1"/>
</dbReference>
<evidence type="ECO:0000256" key="14">
    <source>
        <dbReference type="ARBA" id="ARBA00040622"/>
    </source>
</evidence>
<evidence type="ECO:0000256" key="9">
    <source>
        <dbReference type="ARBA" id="ARBA00022832"/>
    </source>
</evidence>
<evidence type="ECO:0000259" key="25">
    <source>
        <dbReference type="Pfam" id="PF02771"/>
    </source>
</evidence>
<dbReference type="Pfam" id="PF02771">
    <property type="entry name" value="Acyl-CoA_dh_N"/>
    <property type="match status" value="1"/>
</dbReference>
<dbReference type="SUPFAM" id="SSF47203">
    <property type="entry name" value="Acyl-CoA dehydrogenase C-terminal domain-like"/>
    <property type="match status" value="1"/>
</dbReference>
<keyword evidence="10" id="KW-0560">Oxidoreductase</keyword>
<evidence type="ECO:0000256" key="11">
    <source>
        <dbReference type="ARBA" id="ARBA00023098"/>
    </source>
</evidence>
<dbReference type="FunFam" id="2.40.110.10:FF:000002">
    <property type="entry name" value="Acyl-CoA dehydrogenase fadE12"/>
    <property type="match status" value="1"/>
</dbReference>
<evidence type="ECO:0000256" key="21">
    <source>
        <dbReference type="ARBA" id="ARBA00049140"/>
    </source>
</evidence>
<comment type="catalytic activity">
    <reaction evidence="16">
        <text>a 2,3-saturated acyl-CoA + oxidized [electron-transfer flavoprotein] + H(+) = a (2E)-enoyl-CoA + reduced [electron-transfer flavoprotein]</text>
        <dbReference type="Rhea" id="RHEA:44704"/>
        <dbReference type="Rhea" id="RHEA-COMP:10685"/>
        <dbReference type="Rhea" id="RHEA-COMP:10686"/>
        <dbReference type="ChEBI" id="CHEBI:15378"/>
        <dbReference type="ChEBI" id="CHEBI:57692"/>
        <dbReference type="ChEBI" id="CHEBI:58307"/>
        <dbReference type="ChEBI" id="CHEBI:58856"/>
        <dbReference type="ChEBI" id="CHEBI:65111"/>
    </reaction>
    <physiologicalReaction direction="left-to-right" evidence="16">
        <dbReference type="Rhea" id="RHEA:44705"/>
    </physiologicalReaction>
</comment>
<evidence type="ECO:0000256" key="5">
    <source>
        <dbReference type="ARBA" id="ARBA00009347"/>
    </source>
</evidence>
<evidence type="ECO:0000256" key="2">
    <source>
        <dbReference type="ARBA" id="ARBA00004275"/>
    </source>
</evidence>
<comment type="subcellular location">
    <subcellularLocation>
        <location evidence="3">Mitochondrion membrane</location>
    </subcellularLocation>
    <subcellularLocation>
        <location evidence="2">Peroxisome</location>
    </subcellularLocation>
</comment>
<evidence type="ECO:0000256" key="4">
    <source>
        <dbReference type="ARBA" id="ARBA00005005"/>
    </source>
</evidence>
<sequence length="765" mass="84517">MSGSGNSDLSEGKLCAYLVKHGVVGGDDAVSGLEAEKCSHGQSNPTYILTLKPSQQRLVLRRKPFGSLLPKAHQIDREFMLLERLRECHFPVPRVHHYCKDTSVIGAEFYIMEFVDGTIFRDPSLPDLTPKQRHKVYYELATVLKQLHSLSLNALELPSSFVKHNFFQRQLHVWTKQYELASQLAPRNATFAQLAEQLEHHAKHIGEQELVLCHGDFRLDNVVFHPEKLTVMAVLDWELASTGPPVADLAYACLQYHMPAQEIMGVALPGLQGIQCDGVPDERTFLRTYGVESRPHAWGAFVGLSALRLSSIAQGVYARSLQGNASATNAADCKAIAVALADVGLKAVAVPRDVSLFPLSERTAHLLASLHVFMESHVYPSERKWEAEVLASKDPWAVESSPVLEALKTEAKRRGLWNLFLPAVSGMTQLEYARFAEVMGRSLLASEACNCNAPDTGNMEVLHMYGTKAQKDRWLAPLLEGRIRSCFCMTEPDVASSDATNMQCTITRAPSGDGYVVTGRKWWSTGAGSPRCKFAIVMGRTPDTSRPKHQQHSMIIVPLDAKGVRRVRPLTTFGYDDRPAGHFEMEFDHVLVPRDNMILGEGRGFEIAQGRLGPGRLHHCMRAVGMCERAFELMCARAVGRETFGKRLARHGMVQEKVALSRIEIDQCRLLVLQAAKAIDVQGNKAARKHVAMAKVAVARTAQRVLDRAIQVFGGAGLSSDFPLAYMFTGARALRIADGPDEVHMLSIASLELKAAAKRAFTSKL</sequence>
<gene>
    <name evidence="26" type="ORF">PTSG_10102</name>
</gene>
<keyword evidence="26" id="KW-0808">Transferase</keyword>
<dbReference type="eggNOG" id="KOG1469">
    <property type="taxonomic scope" value="Eukaryota"/>
</dbReference>
<comment type="catalytic activity">
    <reaction evidence="17">
        <text>docosanoyl-CoA + oxidized [electron-transfer flavoprotein] + H(+) = (2E)-docosenoyl-CoA + reduced [electron-transfer flavoprotein]</text>
        <dbReference type="Rhea" id="RHEA:47228"/>
        <dbReference type="Rhea" id="RHEA-COMP:10685"/>
        <dbReference type="Rhea" id="RHEA-COMP:10686"/>
        <dbReference type="ChEBI" id="CHEBI:15378"/>
        <dbReference type="ChEBI" id="CHEBI:57692"/>
        <dbReference type="ChEBI" id="CHEBI:58307"/>
        <dbReference type="ChEBI" id="CHEBI:65059"/>
        <dbReference type="ChEBI" id="CHEBI:74692"/>
    </reaction>
    <physiologicalReaction direction="left-to-right" evidence="17">
        <dbReference type="Rhea" id="RHEA:47229"/>
    </physiologicalReaction>
</comment>
<dbReference type="GeneID" id="16069555"/>
<comment type="cofactor">
    <cofactor evidence="1">
        <name>FAD</name>
        <dbReference type="ChEBI" id="CHEBI:57692"/>
    </cofactor>
</comment>
<keyword evidence="9" id="KW-0276">Fatty acid metabolism</keyword>
<dbReference type="AlphaFoldDB" id="F2UPH7"/>
<comment type="pathway">
    <text evidence="4">Lipid metabolism; fatty acid beta-oxidation.</text>
</comment>
<dbReference type="EMBL" id="GL832986">
    <property type="protein sequence ID" value="EGD79532.1"/>
    <property type="molecule type" value="Genomic_DNA"/>
</dbReference>
<keyword evidence="13" id="KW-0576">Peroxisome</keyword>
<dbReference type="SUPFAM" id="SSF56112">
    <property type="entry name" value="Protein kinase-like (PK-like)"/>
    <property type="match status" value="1"/>
</dbReference>
<dbReference type="GO" id="GO:0004674">
    <property type="term" value="F:protein serine/threonine kinase activity"/>
    <property type="evidence" value="ECO:0007669"/>
    <property type="project" value="UniProtKB-KW"/>
</dbReference>
<evidence type="ECO:0000256" key="1">
    <source>
        <dbReference type="ARBA" id="ARBA00001974"/>
    </source>
</evidence>
<feature type="domain" description="Acyl-CoA dehydrogenase/oxidase N-terminal" evidence="25">
    <location>
        <begin position="366"/>
        <end position="481"/>
    </location>
</feature>
<keyword evidence="12" id="KW-0472">Membrane</keyword>
<dbReference type="InterPro" id="IPR037069">
    <property type="entry name" value="AcylCoA_DH/ox_N_sf"/>
</dbReference>
<dbReference type="Gene3D" id="1.20.140.10">
    <property type="entry name" value="Butyryl-CoA Dehydrogenase, subunit A, domain 3"/>
    <property type="match status" value="1"/>
</dbReference>
<dbReference type="Pfam" id="PF01636">
    <property type="entry name" value="APH"/>
    <property type="match status" value="1"/>
</dbReference>